<dbReference type="PANTHER" id="PTHR42923">
    <property type="entry name" value="PROTOPORPHYRINOGEN OXIDASE"/>
    <property type="match status" value="1"/>
</dbReference>
<dbReference type="OrthoDB" id="1111734at2759"/>
<protein>
    <submittedName>
        <fullName evidence="2">Uncharacterized protein</fullName>
    </submittedName>
</protein>
<name>A0A0S4JC96_BODSA</name>
<keyword evidence="3" id="KW-1185">Reference proteome</keyword>
<gene>
    <name evidence="2" type="ORF">BSAL_13015</name>
</gene>
<organism evidence="2 3">
    <name type="scientific">Bodo saltans</name>
    <name type="common">Flagellated protozoan</name>
    <dbReference type="NCBI Taxonomy" id="75058"/>
    <lineage>
        <taxon>Eukaryota</taxon>
        <taxon>Discoba</taxon>
        <taxon>Euglenozoa</taxon>
        <taxon>Kinetoplastea</taxon>
        <taxon>Metakinetoplastina</taxon>
        <taxon>Eubodonida</taxon>
        <taxon>Bodonidae</taxon>
        <taxon>Bodo</taxon>
    </lineage>
</organism>
<dbReference type="VEuPathDB" id="TriTrypDB:BSAL_13015"/>
<dbReference type="EMBL" id="CYKH01001606">
    <property type="protein sequence ID" value="CUG87986.1"/>
    <property type="molecule type" value="Genomic_DNA"/>
</dbReference>
<dbReference type="GO" id="GO:0016491">
    <property type="term" value="F:oxidoreductase activity"/>
    <property type="evidence" value="ECO:0007669"/>
    <property type="project" value="TreeGrafter"/>
</dbReference>
<accession>A0A0S4JC96</accession>
<dbReference type="Proteomes" id="UP000051952">
    <property type="component" value="Unassembled WGS sequence"/>
</dbReference>
<dbReference type="Pfam" id="PF13450">
    <property type="entry name" value="NAD_binding_8"/>
    <property type="match status" value="1"/>
</dbReference>
<evidence type="ECO:0000313" key="3">
    <source>
        <dbReference type="Proteomes" id="UP000051952"/>
    </source>
</evidence>
<sequence length="258" mass="28514">MGKSSVDAKIRIARRRAAKADGVPLSVAIVGTGIAGETAAYLLSRINTCQPSSLNPQAGWDLRRVYEARAAPGLHANSIELDGHHVDVPLRAVSPHYYANLFQLYQHLGVGMQPVDYSTSTSRFHPSGASSPVSTVPTFRYQNALVLGWALPFLVWSDVLSWTKVCAAFVIVRDFMFLVFTGPYLLREGVLEDITGKVLRNSPKESSSSSRYRSPTSSHNDDTLAPSLTFGQLLRYLNYSSVFTDAFLYPIFRARMHK</sequence>
<dbReference type="InterPro" id="IPR050464">
    <property type="entry name" value="Zeta_carotene_desat/Oxidored"/>
</dbReference>
<evidence type="ECO:0000313" key="2">
    <source>
        <dbReference type="EMBL" id="CUG87986.1"/>
    </source>
</evidence>
<dbReference type="Gene3D" id="3.50.50.60">
    <property type="entry name" value="FAD/NAD(P)-binding domain"/>
    <property type="match status" value="1"/>
</dbReference>
<proteinExistence type="predicted"/>
<feature type="region of interest" description="Disordered" evidence="1">
    <location>
        <begin position="200"/>
        <end position="223"/>
    </location>
</feature>
<dbReference type="PANTHER" id="PTHR42923:SF17">
    <property type="entry name" value="AMINE OXIDASE DOMAIN-CONTAINING PROTEIN"/>
    <property type="match status" value="1"/>
</dbReference>
<evidence type="ECO:0000256" key="1">
    <source>
        <dbReference type="SAM" id="MobiDB-lite"/>
    </source>
</evidence>
<reference evidence="3" key="1">
    <citation type="submission" date="2015-09" db="EMBL/GenBank/DDBJ databases">
        <authorList>
            <consortium name="Pathogen Informatics"/>
        </authorList>
    </citation>
    <scope>NUCLEOTIDE SEQUENCE [LARGE SCALE GENOMIC DNA]</scope>
    <source>
        <strain evidence="3">Lake Konstanz</strain>
    </source>
</reference>
<dbReference type="SUPFAM" id="SSF51905">
    <property type="entry name" value="FAD/NAD(P)-binding domain"/>
    <property type="match status" value="1"/>
</dbReference>
<dbReference type="InterPro" id="IPR036188">
    <property type="entry name" value="FAD/NAD-bd_sf"/>
</dbReference>
<dbReference type="AlphaFoldDB" id="A0A0S4JC96"/>
<feature type="compositionally biased region" description="Low complexity" evidence="1">
    <location>
        <begin position="204"/>
        <end position="218"/>
    </location>
</feature>